<protein>
    <recommendedName>
        <fullName evidence="1">Metallo-beta-lactamase domain-containing protein</fullName>
    </recommendedName>
</protein>
<dbReference type="InterPro" id="IPR036866">
    <property type="entry name" value="RibonucZ/Hydroxyglut_hydro"/>
</dbReference>
<dbReference type="Gene3D" id="3.60.15.10">
    <property type="entry name" value="Ribonuclease Z/Hydroxyacylglutathione hydrolase-like"/>
    <property type="match status" value="1"/>
</dbReference>
<accession>A0A8S1EU58</accession>
<dbReference type="InterPro" id="IPR039344">
    <property type="entry name" value="MBLAC1"/>
</dbReference>
<proteinExistence type="predicted"/>
<dbReference type="OrthoDB" id="10250730at2759"/>
<gene>
    <name evidence="2" type="ORF">CBOVIS_LOCUS7148</name>
</gene>
<dbReference type="SUPFAM" id="SSF56281">
    <property type="entry name" value="Metallo-hydrolase/oxidoreductase"/>
    <property type="match status" value="1"/>
</dbReference>
<sequence>MSCSVVQLIAGRGGDDPRGVTGSVSLARRDDLRILIDAGDPWNGSEIIAELRKLSLCASDVTHVIITHGHVDHCANLLLFPFSTIIMDSDFVKKQSRHAPPDYSTIEEFPFQLSENIKIHKLRGHTHSDLLVEIFEEDGSTTMVCGDLIESETDDGMELAVDKMQLEESQRFIFSRADFIVPGHGKMFKSAH</sequence>
<evidence type="ECO:0000313" key="2">
    <source>
        <dbReference type="EMBL" id="CAB3404885.1"/>
    </source>
</evidence>
<dbReference type="Pfam" id="PF00753">
    <property type="entry name" value="Lactamase_B"/>
    <property type="match status" value="1"/>
</dbReference>
<dbReference type="CDD" id="cd07711">
    <property type="entry name" value="MBLAC1-like_MBL-fold"/>
    <property type="match status" value="1"/>
</dbReference>
<dbReference type="InterPro" id="IPR001279">
    <property type="entry name" value="Metallo-B-lactamas"/>
</dbReference>
<name>A0A8S1EU58_9PELO</name>
<dbReference type="PANTHER" id="PTHR23200:SF35">
    <property type="entry name" value="METALLO-BETA-LACTAMASE DOMAIN-CONTAINING PROTEIN"/>
    <property type="match status" value="1"/>
</dbReference>
<comment type="caution">
    <text evidence="2">The sequence shown here is derived from an EMBL/GenBank/DDBJ whole genome shotgun (WGS) entry which is preliminary data.</text>
</comment>
<dbReference type="PANTHER" id="PTHR23200">
    <property type="entry name" value="METALLO-BETA-LACTAMASE DOMAIN-CONTAINING PROTEIN 1"/>
    <property type="match status" value="1"/>
</dbReference>
<organism evidence="2 3">
    <name type="scientific">Caenorhabditis bovis</name>
    <dbReference type="NCBI Taxonomy" id="2654633"/>
    <lineage>
        <taxon>Eukaryota</taxon>
        <taxon>Metazoa</taxon>
        <taxon>Ecdysozoa</taxon>
        <taxon>Nematoda</taxon>
        <taxon>Chromadorea</taxon>
        <taxon>Rhabditida</taxon>
        <taxon>Rhabditina</taxon>
        <taxon>Rhabditomorpha</taxon>
        <taxon>Rhabditoidea</taxon>
        <taxon>Rhabditidae</taxon>
        <taxon>Peloderinae</taxon>
        <taxon>Caenorhabditis</taxon>
    </lineage>
</organism>
<evidence type="ECO:0000259" key="1">
    <source>
        <dbReference type="SMART" id="SM00849"/>
    </source>
</evidence>
<evidence type="ECO:0000313" key="3">
    <source>
        <dbReference type="Proteomes" id="UP000494206"/>
    </source>
</evidence>
<dbReference type="Proteomes" id="UP000494206">
    <property type="component" value="Unassembled WGS sequence"/>
</dbReference>
<dbReference type="EMBL" id="CADEPM010000004">
    <property type="protein sequence ID" value="CAB3404885.1"/>
    <property type="molecule type" value="Genomic_DNA"/>
</dbReference>
<dbReference type="AlphaFoldDB" id="A0A8S1EU58"/>
<reference evidence="2 3" key="1">
    <citation type="submission" date="2020-04" db="EMBL/GenBank/DDBJ databases">
        <authorList>
            <person name="Laetsch R D."/>
            <person name="Stevens L."/>
            <person name="Kumar S."/>
            <person name="Blaxter L. M."/>
        </authorList>
    </citation>
    <scope>NUCLEOTIDE SEQUENCE [LARGE SCALE GENOMIC DNA]</scope>
</reference>
<keyword evidence="3" id="KW-1185">Reference proteome</keyword>
<feature type="domain" description="Metallo-beta-lactamase" evidence="1">
    <location>
        <begin position="21"/>
        <end position="184"/>
    </location>
</feature>
<dbReference type="SMART" id="SM00849">
    <property type="entry name" value="Lactamase_B"/>
    <property type="match status" value="1"/>
</dbReference>